<dbReference type="Proteomes" id="UP001341840">
    <property type="component" value="Unassembled WGS sequence"/>
</dbReference>
<evidence type="ECO:0000256" key="1">
    <source>
        <dbReference type="SAM" id="MobiDB-lite"/>
    </source>
</evidence>
<feature type="compositionally biased region" description="Basic and acidic residues" evidence="1">
    <location>
        <begin position="7"/>
        <end position="29"/>
    </location>
</feature>
<proteinExistence type="predicted"/>
<protein>
    <submittedName>
        <fullName evidence="2">Uncharacterized protein</fullName>
    </submittedName>
</protein>
<gene>
    <name evidence="2" type="ORF">PIB30_087045</name>
</gene>
<feature type="region of interest" description="Disordered" evidence="1">
    <location>
        <begin position="88"/>
        <end position="120"/>
    </location>
</feature>
<sequence length="316" mass="35877">MKVVLSPERKERERTETERERDRSRERGNRGRARGRRSFLVAAVEVQNHIVVTIFEAIVTVTFEFVFAVIHESHHCNSELHVASQRELIERESSPSNPATIPEFHSSDDHGGKRHHHRQNPPPVRVSFISIPPLRFSTVCSRCMLKFTTVIVVPAVACVLQGYWRRLLQLWENAVVVTNVVALPSCFSVELLCRCYLGMRVLVSAVALFLCPLIAAGELGAEWLVKKEVSELQSRFLPWPKSIHNYTESKGCVLNQPESILVLLESIRLAENKGKEFLSVQRIDSCEAGVDSTLNRNEFQDFKVIRIDSGIPRIDS</sequence>
<comment type="caution">
    <text evidence="2">The sequence shown here is derived from an EMBL/GenBank/DDBJ whole genome shotgun (WGS) entry which is preliminary data.</text>
</comment>
<dbReference type="EMBL" id="JASCZI010152551">
    <property type="protein sequence ID" value="MED6176323.1"/>
    <property type="molecule type" value="Genomic_DNA"/>
</dbReference>
<name>A0ABU6VUH5_9FABA</name>
<accession>A0ABU6VUH5</accession>
<organism evidence="2 3">
    <name type="scientific">Stylosanthes scabra</name>
    <dbReference type="NCBI Taxonomy" id="79078"/>
    <lineage>
        <taxon>Eukaryota</taxon>
        <taxon>Viridiplantae</taxon>
        <taxon>Streptophyta</taxon>
        <taxon>Embryophyta</taxon>
        <taxon>Tracheophyta</taxon>
        <taxon>Spermatophyta</taxon>
        <taxon>Magnoliopsida</taxon>
        <taxon>eudicotyledons</taxon>
        <taxon>Gunneridae</taxon>
        <taxon>Pentapetalae</taxon>
        <taxon>rosids</taxon>
        <taxon>fabids</taxon>
        <taxon>Fabales</taxon>
        <taxon>Fabaceae</taxon>
        <taxon>Papilionoideae</taxon>
        <taxon>50 kb inversion clade</taxon>
        <taxon>dalbergioids sensu lato</taxon>
        <taxon>Dalbergieae</taxon>
        <taxon>Pterocarpus clade</taxon>
        <taxon>Stylosanthes</taxon>
    </lineage>
</organism>
<reference evidence="2 3" key="1">
    <citation type="journal article" date="2023" name="Plants (Basel)">
        <title>Bridging the Gap: Combining Genomics and Transcriptomics Approaches to Understand Stylosanthes scabra, an Orphan Legume from the Brazilian Caatinga.</title>
        <authorList>
            <person name="Ferreira-Neto J.R.C."/>
            <person name="da Silva M.D."/>
            <person name="Binneck E."/>
            <person name="de Melo N.F."/>
            <person name="da Silva R.H."/>
            <person name="de Melo A.L.T.M."/>
            <person name="Pandolfi V."/>
            <person name="Bustamante F.O."/>
            <person name="Brasileiro-Vidal A.C."/>
            <person name="Benko-Iseppon A.M."/>
        </authorList>
    </citation>
    <scope>NUCLEOTIDE SEQUENCE [LARGE SCALE GENOMIC DNA]</scope>
    <source>
        <tissue evidence="2">Leaves</tissue>
    </source>
</reference>
<evidence type="ECO:0000313" key="2">
    <source>
        <dbReference type="EMBL" id="MED6176323.1"/>
    </source>
</evidence>
<feature type="region of interest" description="Disordered" evidence="1">
    <location>
        <begin position="1"/>
        <end position="34"/>
    </location>
</feature>
<evidence type="ECO:0000313" key="3">
    <source>
        <dbReference type="Proteomes" id="UP001341840"/>
    </source>
</evidence>
<keyword evidence="3" id="KW-1185">Reference proteome</keyword>